<proteinExistence type="predicted"/>
<dbReference type="Proteomes" id="UP000257109">
    <property type="component" value="Unassembled WGS sequence"/>
</dbReference>
<evidence type="ECO:0000313" key="3">
    <source>
        <dbReference type="Proteomes" id="UP000257109"/>
    </source>
</evidence>
<feature type="region of interest" description="Disordered" evidence="1">
    <location>
        <begin position="1"/>
        <end position="35"/>
    </location>
</feature>
<feature type="compositionally biased region" description="Polar residues" evidence="1">
    <location>
        <begin position="1"/>
        <end position="25"/>
    </location>
</feature>
<dbReference type="AlphaFoldDB" id="A0A371IAY0"/>
<name>A0A371IAY0_MUCPR</name>
<accession>A0A371IAY0</accession>
<evidence type="ECO:0000256" key="1">
    <source>
        <dbReference type="SAM" id="MobiDB-lite"/>
    </source>
</evidence>
<dbReference type="OrthoDB" id="1433126at2759"/>
<sequence>MRQLATTMNQLQSTDSEHLPSQTIANPKGNPKPKLVNTESESEADLIMQQLARAVPLPFPTQTTFQKVEINIPPLEAIKKIPKYAKFLNEICIHRRKKLKGGIEMGRIALALIKSEQVAIVTQPAMPVKCRDPSIFSIPCTINDYTFANAMLDLSASINVMLSSIYNDLEPMGIIIQLVNKSIAHPLSMLEDVLVQINELIFPIDFYVLDMEDEPSGKGFTLIFGIPFLMTTRTKIDVHAKTLSMEFSDNKV</sequence>
<gene>
    <name evidence="2" type="ORF">CR513_03032</name>
</gene>
<dbReference type="InterPro" id="IPR021109">
    <property type="entry name" value="Peptidase_aspartic_dom_sf"/>
</dbReference>
<feature type="non-terminal residue" evidence="2">
    <location>
        <position position="1"/>
    </location>
</feature>
<dbReference type="Gene3D" id="2.40.70.10">
    <property type="entry name" value="Acid Proteases"/>
    <property type="match status" value="1"/>
</dbReference>
<dbReference type="CDD" id="cd00303">
    <property type="entry name" value="retropepsin_like"/>
    <property type="match status" value="1"/>
</dbReference>
<evidence type="ECO:0000313" key="2">
    <source>
        <dbReference type="EMBL" id="RDY12201.1"/>
    </source>
</evidence>
<organism evidence="2 3">
    <name type="scientific">Mucuna pruriens</name>
    <name type="common">Velvet bean</name>
    <name type="synonym">Dolichos pruriens</name>
    <dbReference type="NCBI Taxonomy" id="157652"/>
    <lineage>
        <taxon>Eukaryota</taxon>
        <taxon>Viridiplantae</taxon>
        <taxon>Streptophyta</taxon>
        <taxon>Embryophyta</taxon>
        <taxon>Tracheophyta</taxon>
        <taxon>Spermatophyta</taxon>
        <taxon>Magnoliopsida</taxon>
        <taxon>eudicotyledons</taxon>
        <taxon>Gunneridae</taxon>
        <taxon>Pentapetalae</taxon>
        <taxon>rosids</taxon>
        <taxon>fabids</taxon>
        <taxon>Fabales</taxon>
        <taxon>Fabaceae</taxon>
        <taxon>Papilionoideae</taxon>
        <taxon>50 kb inversion clade</taxon>
        <taxon>NPAAA clade</taxon>
        <taxon>indigoferoid/millettioid clade</taxon>
        <taxon>Phaseoleae</taxon>
        <taxon>Mucuna</taxon>
    </lineage>
</organism>
<keyword evidence="3" id="KW-1185">Reference proteome</keyword>
<protein>
    <submittedName>
        <fullName evidence="2">Uncharacterized protein</fullName>
    </submittedName>
</protein>
<reference evidence="2" key="1">
    <citation type="submission" date="2018-05" db="EMBL/GenBank/DDBJ databases">
        <title>Draft genome of Mucuna pruriens seed.</title>
        <authorList>
            <person name="Nnadi N.E."/>
            <person name="Vos R."/>
            <person name="Hasami M.H."/>
            <person name="Devisetty U.K."/>
            <person name="Aguiy J.C."/>
        </authorList>
    </citation>
    <scope>NUCLEOTIDE SEQUENCE [LARGE SCALE GENOMIC DNA]</scope>
    <source>
        <strain evidence="2">JCA_2017</strain>
    </source>
</reference>
<dbReference type="PANTHER" id="PTHR33067:SF15">
    <property type="entry name" value="RNA-DIRECTED DNA POLYMERASE"/>
    <property type="match status" value="1"/>
</dbReference>
<dbReference type="EMBL" id="QJKJ01000512">
    <property type="protein sequence ID" value="RDY12201.1"/>
    <property type="molecule type" value="Genomic_DNA"/>
</dbReference>
<dbReference type="PANTHER" id="PTHR33067">
    <property type="entry name" value="RNA-DIRECTED DNA POLYMERASE-RELATED"/>
    <property type="match status" value="1"/>
</dbReference>
<comment type="caution">
    <text evidence="2">The sequence shown here is derived from an EMBL/GenBank/DDBJ whole genome shotgun (WGS) entry which is preliminary data.</text>
</comment>